<keyword evidence="5" id="KW-0547">Nucleotide-binding</keyword>
<evidence type="ECO:0000256" key="10">
    <source>
        <dbReference type="ARBA" id="ARBA00038669"/>
    </source>
</evidence>
<dbReference type="EC" id="7.2.2.11" evidence="11"/>
<keyword evidence="7" id="KW-1278">Translocase</keyword>
<reference evidence="16" key="1">
    <citation type="submission" date="2016-11" db="EMBL/GenBank/DDBJ databases">
        <authorList>
            <person name="Varghese N."/>
            <person name="Submissions S."/>
        </authorList>
    </citation>
    <scope>NUCLEOTIDE SEQUENCE [LARGE SCALE GENOMIC DNA]</scope>
    <source>
        <strain evidence="16">DSM 24579</strain>
    </source>
</reference>
<dbReference type="OrthoDB" id="1115710at2"/>
<evidence type="ECO:0000256" key="8">
    <source>
        <dbReference type="ARBA" id="ARBA00023065"/>
    </source>
</evidence>
<evidence type="ECO:0000256" key="5">
    <source>
        <dbReference type="ARBA" id="ARBA00022741"/>
    </source>
</evidence>
<dbReference type="GO" id="GO:0005886">
    <property type="term" value="C:plasma membrane"/>
    <property type="evidence" value="ECO:0007669"/>
    <property type="project" value="UniProtKB-SubCell"/>
</dbReference>
<keyword evidence="16" id="KW-1185">Reference proteome</keyword>
<dbReference type="InterPro" id="IPR027417">
    <property type="entry name" value="P-loop_NTPase"/>
</dbReference>
<dbReference type="RefSeq" id="WP_072880982.1">
    <property type="nucleotide sequence ID" value="NZ_FQVT01000013.1"/>
</dbReference>
<evidence type="ECO:0000313" key="15">
    <source>
        <dbReference type="EMBL" id="SHG47716.1"/>
    </source>
</evidence>
<gene>
    <name evidence="15" type="ORF">SAMN05444483_11343</name>
</gene>
<dbReference type="EMBL" id="FQVT01000013">
    <property type="protein sequence ID" value="SHG47716.1"/>
    <property type="molecule type" value="Genomic_DNA"/>
</dbReference>
<keyword evidence="9" id="KW-0472">Membrane</keyword>
<evidence type="ECO:0000259" key="14">
    <source>
        <dbReference type="PROSITE" id="PS50893"/>
    </source>
</evidence>
<name>A0A1M5K4L9_SALEC</name>
<evidence type="ECO:0000256" key="13">
    <source>
        <dbReference type="ARBA" id="ARBA00048610"/>
    </source>
</evidence>
<comment type="subunit">
    <text evidence="10">The complex is composed of two ATP-binding proteins (NikD and NikE), two transmembrane proteins (NikB and NikC) and a solute-binding protein (NikA).</text>
</comment>
<comment type="subcellular location">
    <subcellularLocation>
        <location evidence="1">Cell inner membrane</location>
        <topology evidence="1">Peripheral membrane protein</topology>
    </subcellularLocation>
</comment>
<evidence type="ECO:0000256" key="4">
    <source>
        <dbReference type="ARBA" id="ARBA00022475"/>
    </source>
</evidence>
<dbReference type="PROSITE" id="PS50893">
    <property type="entry name" value="ABC_TRANSPORTER_2"/>
    <property type="match status" value="1"/>
</dbReference>
<evidence type="ECO:0000256" key="1">
    <source>
        <dbReference type="ARBA" id="ARBA00004417"/>
    </source>
</evidence>
<dbReference type="Gene3D" id="3.40.50.300">
    <property type="entry name" value="P-loop containing nucleotide triphosphate hydrolases"/>
    <property type="match status" value="1"/>
</dbReference>
<evidence type="ECO:0000256" key="2">
    <source>
        <dbReference type="ARBA" id="ARBA00005417"/>
    </source>
</evidence>
<keyword evidence="6 15" id="KW-0067">ATP-binding</keyword>
<feature type="domain" description="ABC transporter" evidence="14">
    <location>
        <begin position="20"/>
        <end position="261"/>
    </location>
</feature>
<dbReference type="InterPro" id="IPR003439">
    <property type="entry name" value="ABC_transporter-like_ATP-bd"/>
</dbReference>
<dbReference type="STRING" id="1073325.SAMN05444483_11343"/>
<keyword evidence="4" id="KW-1003">Cell membrane</keyword>
<dbReference type="InterPro" id="IPR050388">
    <property type="entry name" value="ABC_Ni/Peptide_Import"/>
</dbReference>
<dbReference type="PROSITE" id="PS00211">
    <property type="entry name" value="ABC_TRANSPORTER_1"/>
    <property type="match status" value="1"/>
</dbReference>
<keyword evidence="3" id="KW-0813">Transport</keyword>
<evidence type="ECO:0000256" key="6">
    <source>
        <dbReference type="ARBA" id="ARBA00022840"/>
    </source>
</evidence>
<dbReference type="SMART" id="SM00382">
    <property type="entry name" value="AAA"/>
    <property type="match status" value="1"/>
</dbReference>
<dbReference type="GO" id="GO:0016887">
    <property type="term" value="F:ATP hydrolysis activity"/>
    <property type="evidence" value="ECO:0007669"/>
    <property type="project" value="InterPro"/>
</dbReference>
<accession>A0A1M5K4L9</accession>
<organism evidence="15 16">
    <name type="scientific">Salegentibacter echinorum</name>
    <dbReference type="NCBI Taxonomy" id="1073325"/>
    <lineage>
        <taxon>Bacteria</taxon>
        <taxon>Pseudomonadati</taxon>
        <taxon>Bacteroidota</taxon>
        <taxon>Flavobacteriia</taxon>
        <taxon>Flavobacteriales</taxon>
        <taxon>Flavobacteriaceae</taxon>
        <taxon>Salegentibacter</taxon>
    </lineage>
</organism>
<proteinExistence type="inferred from homology"/>
<dbReference type="GO" id="GO:0005524">
    <property type="term" value="F:ATP binding"/>
    <property type="evidence" value="ECO:0007669"/>
    <property type="project" value="UniProtKB-KW"/>
</dbReference>
<dbReference type="PANTHER" id="PTHR43297">
    <property type="entry name" value="OLIGOPEPTIDE TRANSPORT ATP-BINDING PROTEIN APPD"/>
    <property type="match status" value="1"/>
</dbReference>
<dbReference type="InterPro" id="IPR003593">
    <property type="entry name" value="AAA+_ATPase"/>
</dbReference>
<dbReference type="Pfam" id="PF00005">
    <property type="entry name" value="ABC_tran"/>
    <property type="match status" value="1"/>
</dbReference>
<sequence length="286" mass="31616">MKTENNKHINRQKDRLLLEVKHLSIAFPQFLKGFQQTQIQVISDFEMTIKPGEVVAVIGASGAGKSLLADAILGILPKTATVGGKINYRGKLLSSPRQKSLRGKEIALIPQSVKALNPLIKVGKQVRDVIPAYQNKKELQEEAFYKLGLSPEISGRFPHQLSGGMARRVLIATAMLSKARLVIADEPTPGLDECLRNEVISDLSKLVNDGERSVMLITHDINAALKIADRIVVVKNGKTIETAPNEAFRKDGKELQHAYTRALWQALPENWSNVRQDLKGFKSSII</sequence>
<dbReference type="InterPro" id="IPR017871">
    <property type="entry name" value="ABC_transporter-like_CS"/>
</dbReference>
<protein>
    <recommendedName>
        <fullName evidence="12">Nickel import system ATP-binding protein NikD</fullName>
        <ecNumber evidence="11">7.2.2.11</ecNumber>
    </recommendedName>
</protein>
<comment type="catalytic activity">
    <reaction evidence="13">
        <text>Ni(2+)(out) + ATP + H2O = Ni(2+)(in) + ADP + phosphate + H(+)</text>
        <dbReference type="Rhea" id="RHEA:15557"/>
        <dbReference type="ChEBI" id="CHEBI:15377"/>
        <dbReference type="ChEBI" id="CHEBI:15378"/>
        <dbReference type="ChEBI" id="CHEBI:30616"/>
        <dbReference type="ChEBI" id="CHEBI:43474"/>
        <dbReference type="ChEBI" id="CHEBI:49786"/>
        <dbReference type="ChEBI" id="CHEBI:456216"/>
        <dbReference type="EC" id="7.2.2.11"/>
    </reaction>
    <physiologicalReaction direction="left-to-right" evidence="13">
        <dbReference type="Rhea" id="RHEA:15558"/>
    </physiologicalReaction>
</comment>
<evidence type="ECO:0000256" key="12">
    <source>
        <dbReference type="ARBA" id="ARBA00044143"/>
    </source>
</evidence>
<evidence type="ECO:0000313" key="16">
    <source>
        <dbReference type="Proteomes" id="UP000183945"/>
    </source>
</evidence>
<dbReference type="AlphaFoldDB" id="A0A1M5K4L9"/>
<dbReference type="GO" id="GO:0015413">
    <property type="term" value="F:ABC-type nickel transporter activity"/>
    <property type="evidence" value="ECO:0007669"/>
    <property type="project" value="UniProtKB-EC"/>
</dbReference>
<dbReference type="PANTHER" id="PTHR43297:SF13">
    <property type="entry name" value="NICKEL ABC TRANSPORTER, ATP-BINDING PROTEIN"/>
    <property type="match status" value="1"/>
</dbReference>
<dbReference type="CDD" id="cd03257">
    <property type="entry name" value="ABC_NikE_OppD_transporters"/>
    <property type="match status" value="1"/>
</dbReference>
<evidence type="ECO:0000256" key="11">
    <source>
        <dbReference type="ARBA" id="ARBA00039098"/>
    </source>
</evidence>
<keyword evidence="8" id="KW-0406">Ion transport</keyword>
<evidence type="ECO:0000256" key="7">
    <source>
        <dbReference type="ARBA" id="ARBA00022967"/>
    </source>
</evidence>
<dbReference type="Proteomes" id="UP000183945">
    <property type="component" value="Unassembled WGS sequence"/>
</dbReference>
<evidence type="ECO:0000256" key="9">
    <source>
        <dbReference type="ARBA" id="ARBA00023136"/>
    </source>
</evidence>
<dbReference type="SUPFAM" id="SSF52540">
    <property type="entry name" value="P-loop containing nucleoside triphosphate hydrolases"/>
    <property type="match status" value="1"/>
</dbReference>
<comment type="similarity">
    <text evidence="2">Belongs to the ABC transporter superfamily.</text>
</comment>
<evidence type="ECO:0000256" key="3">
    <source>
        <dbReference type="ARBA" id="ARBA00022448"/>
    </source>
</evidence>